<dbReference type="RefSeq" id="WP_147656367.1">
    <property type="nucleotide sequence ID" value="NZ_BMFM01000001.1"/>
</dbReference>
<keyword evidence="2" id="KW-0285">Flavoprotein</keyword>
<evidence type="ECO:0000256" key="5">
    <source>
        <dbReference type="ARBA" id="ARBA00023033"/>
    </source>
</evidence>
<dbReference type="EMBL" id="CP041690">
    <property type="protein sequence ID" value="QEE21165.1"/>
    <property type="molecule type" value="Genomic_DNA"/>
</dbReference>
<evidence type="ECO:0000256" key="2">
    <source>
        <dbReference type="ARBA" id="ARBA00022630"/>
    </source>
</evidence>
<dbReference type="KEGG" id="yti:FNA67_13700"/>
<evidence type="ECO:0000256" key="1">
    <source>
        <dbReference type="ARBA" id="ARBA00001974"/>
    </source>
</evidence>
<reference evidence="6 7" key="1">
    <citation type="journal article" date="2015" name="Int. J. Syst. Evol. Microbiol.">
        <title>Youhaiella tibetensis gen. nov., sp. nov., isolated from subsurface sediment.</title>
        <authorList>
            <person name="Wang Y.X."/>
            <person name="Huang F.Q."/>
            <person name="Nogi Y."/>
            <person name="Pang S.J."/>
            <person name="Wang P.K."/>
            <person name="Lv J."/>
        </authorList>
    </citation>
    <scope>NUCLEOTIDE SEQUENCE [LARGE SCALE GENOMIC DNA]</scope>
    <source>
        <strain evidence="7">fig4</strain>
    </source>
</reference>
<dbReference type="GO" id="GO:0071949">
    <property type="term" value="F:FAD binding"/>
    <property type="evidence" value="ECO:0007669"/>
    <property type="project" value="InterPro"/>
</dbReference>
<dbReference type="Gene3D" id="3.50.50.60">
    <property type="entry name" value="FAD/NAD(P)-binding domain"/>
    <property type="match status" value="1"/>
</dbReference>
<organism evidence="6 7">
    <name type="scientific">Paradevosia tibetensis</name>
    <dbReference type="NCBI Taxonomy" id="1447062"/>
    <lineage>
        <taxon>Bacteria</taxon>
        <taxon>Pseudomonadati</taxon>
        <taxon>Pseudomonadota</taxon>
        <taxon>Alphaproteobacteria</taxon>
        <taxon>Hyphomicrobiales</taxon>
        <taxon>Devosiaceae</taxon>
        <taxon>Paradevosia</taxon>
    </lineage>
</organism>
<evidence type="ECO:0000313" key="7">
    <source>
        <dbReference type="Proteomes" id="UP000321062"/>
    </source>
</evidence>
<dbReference type="Proteomes" id="UP000321062">
    <property type="component" value="Chromosome"/>
</dbReference>
<dbReference type="InterPro" id="IPR002938">
    <property type="entry name" value="FAD-bd"/>
</dbReference>
<keyword evidence="4" id="KW-0560">Oxidoreductase</keyword>
<dbReference type="OrthoDB" id="4230779at2"/>
<name>A0A5B9DQG8_9HYPH</name>
<dbReference type="InterPro" id="IPR036188">
    <property type="entry name" value="FAD/NAD-bd_sf"/>
</dbReference>
<keyword evidence="3" id="KW-0274">FAD</keyword>
<evidence type="ECO:0000256" key="4">
    <source>
        <dbReference type="ARBA" id="ARBA00023002"/>
    </source>
</evidence>
<dbReference type="PRINTS" id="PR00420">
    <property type="entry name" value="RNGMNOXGNASE"/>
</dbReference>
<dbReference type="SUPFAM" id="SSF54373">
    <property type="entry name" value="FAD-linked reductases, C-terminal domain"/>
    <property type="match status" value="1"/>
</dbReference>
<gene>
    <name evidence="6" type="ORF">FNA67_13700</name>
</gene>
<protein>
    <submittedName>
        <fullName evidence="6">Uncharacterized protein</fullName>
    </submittedName>
</protein>
<keyword evidence="5" id="KW-0503">Monooxygenase</keyword>
<comment type="cofactor">
    <cofactor evidence="1">
        <name>FAD</name>
        <dbReference type="ChEBI" id="CHEBI:57692"/>
    </cofactor>
</comment>
<evidence type="ECO:0000256" key="3">
    <source>
        <dbReference type="ARBA" id="ARBA00022827"/>
    </source>
</evidence>
<sequence>MPGGRSVYIAGAGIAGLTLSLALAKFGARVTVLERHKSVQEIGAGLQISPNARRVLNRLGLEKAISAVSFEPEGIDVYGFRAARPLVTMELGEAARERYGAQYAVMHRADLADVLHTATRRFANIDIVYEVIDFEVEEQARGVGIGFGQAGGESRQGRGFAFVGADGINSVTRTVLLDGPVPDWTGRLAWRTLLETRELKGLLNLDRTSVLLGPGFHAVCYPLPHRDKVNIVLFARDRGEGARSAPALPGAALDDERFSAIFQAGAGRWGYWPVGSVNTDFWHKGSVGLIGDAAHAMMPFQAQGAAMAIEDAAILAPLLMTEPSADAAFERYESLRRRRVEQVARISEANGRAFHMHFPATLARDAVIRLQGPQGHFRRLDWLYGYDPSPEAEIGAPTRTA</sequence>
<dbReference type="GO" id="GO:0004497">
    <property type="term" value="F:monooxygenase activity"/>
    <property type="evidence" value="ECO:0007669"/>
    <property type="project" value="UniProtKB-KW"/>
</dbReference>
<accession>A0A5B9DQG8</accession>
<dbReference type="AlphaFoldDB" id="A0A5B9DQG8"/>
<evidence type="ECO:0000313" key="6">
    <source>
        <dbReference type="EMBL" id="QEE21165.1"/>
    </source>
</evidence>
<proteinExistence type="predicted"/>
<dbReference type="PANTHER" id="PTHR13789:SF318">
    <property type="entry name" value="GERANYLGERANYL DIPHOSPHATE REDUCTASE"/>
    <property type="match status" value="1"/>
</dbReference>
<dbReference type="InterPro" id="IPR050493">
    <property type="entry name" value="FAD-dep_Monooxygenase_BioMet"/>
</dbReference>
<keyword evidence="7" id="KW-1185">Reference proteome</keyword>
<dbReference type="SUPFAM" id="SSF51905">
    <property type="entry name" value="FAD/NAD(P)-binding domain"/>
    <property type="match status" value="1"/>
</dbReference>
<dbReference type="Pfam" id="PF01494">
    <property type="entry name" value="FAD_binding_3"/>
    <property type="match status" value="1"/>
</dbReference>
<dbReference type="PANTHER" id="PTHR13789">
    <property type="entry name" value="MONOOXYGENASE"/>
    <property type="match status" value="1"/>
</dbReference>